<evidence type="ECO:0000256" key="1">
    <source>
        <dbReference type="ARBA" id="ARBA00004651"/>
    </source>
</evidence>
<dbReference type="GO" id="GO:0005886">
    <property type="term" value="C:plasma membrane"/>
    <property type="evidence" value="ECO:0007669"/>
    <property type="project" value="UniProtKB-SubCell"/>
</dbReference>
<keyword evidence="8" id="KW-1185">Reference proteome</keyword>
<keyword evidence="3" id="KW-0812">Transmembrane</keyword>
<dbReference type="OrthoDB" id="1933643at2759"/>
<dbReference type="GO" id="GO:0015079">
    <property type="term" value="F:potassium ion transmembrane transporter activity"/>
    <property type="evidence" value="ECO:0007669"/>
    <property type="project" value="InterPro"/>
</dbReference>
<reference evidence="8" key="1">
    <citation type="journal article" date="2020" name="Genome Biol.">
        <title>Gamete binning: chromosome-level and haplotype-resolved genome assembly enabled by high-throughput single-cell sequencing of gamete genomes.</title>
        <authorList>
            <person name="Campoy J.A."/>
            <person name="Sun H."/>
            <person name="Goel M."/>
            <person name="Jiao W.-B."/>
            <person name="Folz-Donahue K."/>
            <person name="Wang N."/>
            <person name="Rubio M."/>
            <person name="Liu C."/>
            <person name="Kukat C."/>
            <person name="Ruiz D."/>
            <person name="Huettel B."/>
            <person name="Schneeberger K."/>
        </authorList>
    </citation>
    <scope>NUCLEOTIDE SEQUENCE [LARGE SCALE GENOMIC DNA]</scope>
    <source>
        <strain evidence="8">cv. Rojo Pasion</strain>
    </source>
</reference>
<comment type="similarity">
    <text evidence="2">Belongs to the HAK/KUP transporter (TC 2.A.72.3) family.</text>
</comment>
<name>A0A6J5TJR0_PRUAR</name>
<dbReference type="EMBL" id="CAEKDK010000001">
    <property type="protein sequence ID" value="CAB4263889.1"/>
    <property type="molecule type" value="Genomic_DNA"/>
</dbReference>
<evidence type="ECO:0000256" key="3">
    <source>
        <dbReference type="SAM" id="Phobius"/>
    </source>
</evidence>
<organism evidence="5 7">
    <name type="scientific">Prunus armeniaca</name>
    <name type="common">Apricot</name>
    <name type="synonym">Armeniaca vulgaris</name>
    <dbReference type="NCBI Taxonomy" id="36596"/>
    <lineage>
        <taxon>Eukaryota</taxon>
        <taxon>Viridiplantae</taxon>
        <taxon>Streptophyta</taxon>
        <taxon>Embryophyta</taxon>
        <taxon>Tracheophyta</taxon>
        <taxon>Spermatophyta</taxon>
        <taxon>Magnoliopsida</taxon>
        <taxon>eudicotyledons</taxon>
        <taxon>Gunneridae</taxon>
        <taxon>Pentapetalae</taxon>
        <taxon>rosids</taxon>
        <taxon>fabids</taxon>
        <taxon>Rosales</taxon>
        <taxon>Rosaceae</taxon>
        <taxon>Amygdaloideae</taxon>
        <taxon>Amygdaleae</taxon>
        <taxon>Prunus</taxon>
    </lineage>
</organism>
<proteinExistence type="inferred from homology"/>
<feature type="domain" description="K+ potassium transporter integral membrane" evidence="4">
    <location>
        <begin position="7"/>
        <end position="63"/>
    </location>
</feature>
<gene>
    <name evidence="5" type="ORF">CURHAP_LOCUS5222</name>
    <name evidence="6" type="ORF">ORAREDHAP_LOCUS5296</name>
</gene>
<dbReference type="AlphaFoldDB" id="A0A6J5TJR0"/>
<dbReference type="Proteomes" id="UP000507245">
    <property type="component" value="Unassembled WGS sequence"/>
</dbReference>
<dbReference type="PANTHER" id="PTHR30540">
    <property type="entry name" value="OSMOTIC STRESS POTASSIUM TRANSPORTER"/>
    <property type="match status" value="1"/>
</dbReference>
<evidence type="ECO:0000313" key="8">
    <source>
        <dbReference type="Proteomes" id="UP000507245"/>
    </source>
</evidence>
<reference evidence="5 7" key="2">
    <citation type="submission" date="2020-05" db="EMBL/GenBank/DDBJ databases">
        <authorList>
            <person name="Campoy J."/>
            <person name="Schneeberger K."/>
            <person name="Spophaly S."/>
        </authorList>
    </citation>
    <scope>NUCLEOTIDE SEQUENCE [LARGE SCALE GENOMIC DNA]</scope>
    <source>
        <strain evidence="5">PruArmRojPasFocal</strain>
    </source>
</reference>
<dbReference type="Pfam" id="PF02705">
    <property type="entry name" value="K_trans"/>
    <property type="match status" value="1"/>
</dbReference>
<evidence type="ECO:0000313" key="6">
    <source>
        <dbReference type="EMBL" id="CAB4294499.1"/>
    </source>
</evidence>
<keyword evidence="3" id="KW-1133">Transmembrane helix</keyword>
<dbReference type="InterPro" id="IPR053951">
    <property type="entry name" value="K_trans_N"/>
</dbReference>
<dbReference type="PANTHER" id="PTHR30540:SF94">
    <property type="entry name" value="POTASSIUM TRANSPORTER 5"/>
    <property type="match status" value="1"/>
</dbReference>
<dbReference type="EMBL" id="CAEKKB010000001">
    <property type="protein sequence ID" value="CAB4294499.1"/>
    <property type="molecule type" value="Genomic_DNA"/>
</dbReference>
<keyword evidence="3" id="KW-0472">Membrane</keyword>
<evidence type="ECO:0000256" key="2">
    <source>
        <dbReference type="ARBA" id="ARBA00008440"/>
    </source>
</evidence>
<evidence type="ECO:0000313" key="5">
    <source>
        <dbReference type="EMBL" id="CAB4263889.1"/>
    </source>
</evidence>
<feature type="transmembrane region" description="Helical" evidence="3">
    <location>
        <begin position="28"/>
        <end position="52"/>
    </location>
</feature>
<evidence type="ECO:0000313" key="7">
    <source>
        <dbReference type="Proteomes" id="UP000507222"/>
    </source>
</evidence>
<dbReference type="InterPro" id="IPR003855">
    <property type="entry name" value="K+_transporter"/>
</dbReference>
<comment type="subcellular location">
    <subcellularLocation>
        <location evidence="1">Cell membrane</location>
        <topology evidence="1">Multi-pass membrane protein</topology>
    </subcellularLocation>
</comment>
<protein>
    <recommendedName>
        <fullName evidence="4">K+ potassium transporter integral membrane domain-containing protein</fullName>
    </recommendedName>
</protein>
<evidence type="ECO:0000259" key="4">
    <source>
        <dbReference type="Pfam" id="PF02705"/>
    </source>
</evidence>
<accession>A0A6J5TJR0</accession>
<dbReference type="Proteomes" id="UP000507222">
    <property type="component" value="Unassembled WGS sequence"/>
</dbReference>
<sequence length="91" mass="10336">MNKAEAPVITCQILVILFDVQQFGTDKVGFAFAPIILLWFAFISGIGVYNLITHGVIVLRAFNLDLLAHHQFLCRIPLFLFLNFIQSSLLW</sequence>